<dbReference type="PANTHER" id="PTHR11439">
    <property type="entry name" value="GAG-POL-RELATED RETROTRANSPOSON"/>
    <property type="match status" value="1"/>
</dbReference>
<dbReference type="PaxDb" id="4097-A0A1S3WYN9"/>
<proteinExistence type="predicted"/>
<accession>A0A1S3WYN9</accession>
<dbReference type="OrthoDB" id="1645289at2759"/>
<reference evidence="1" key="1">
    <citation type="submission" date="2025-08" db="UniProtKB">
        <authorList>
            <consortium name="RefSeq"/>
        </authorList>
    </citation>
    <scope>IDENTIFICATION</scope>
</reference>
<dbReference type="KEGG" id="nta:107759292"/>
<evidence type="ECO:0008006" key="2">
    <source>
        <dbReference type="Google" id="ProtNLM"/>
    </source>
</evidence>
<dbReference type="AlphaFoldDB" id="A0A1S3WYN9"/>
<evidence type="ECO:0000313" key="1">
    <source>
        <dbReference type="RefSeq" id="XP_016432663.1"/>
    </source>
</evidence>
<name>A0A1S3WYN9_TOBAC</name>
<dbReference type="PANTHER" id="PTHR11439:SF467">
    <property type="entry name" value="INTEGRASE CATALYTIC DOMAIN-CONTAINING PROTEIN"/>
    <property type="match status" value="1"/>
</dbReference>
<dbReference type="STRING" id="4097.A0A1S3WYN9"/>
<gene>
    <name evidence="1" type="primary">LOC107759292</name>
</gene>
<organism evidence="1">
    <name type="scientific">Nicotiana tabacum</name>
    <name type="common">Common tobacco</name>
    <dbReference type="NCBI Taxonomy" id="4097"/>
    <lineage>
        <taxon>Eukaryota</taxon>
        <taxon>Viridiplantae</taxon>
        <taxon>Streptophyta</taxon>
        <taxon>Embryophyta</taxon>
        <taxon>Tracheophyta</taxon>
        <taxon>Spermatophyta</taxon>
        <taxon>Magnoliopsida</taxon>
        <taxon>eudicotyledons</taxon>
        <taxon>Gunneridae</taxon>
        <taxon>Pentapetalae</taxon>
        <taxon>asterids</taxon>
        <taxon>lamiids</taxon>
        <taxon>Solanales</taxon>
        <taxon>Solanaceae</taxon>
        <taxon>Nicotianoideae</taxon>
        <taxon>Nicotianeae</taxon>
        <taxon>Nicotiana</taxon>
    </lineage>
</organism>
<dbReference type="RefSeq" id="XP_016432663.1">
    <property type="nucleotide sequence ID" value="XM_016577177.1"/>
</dbReference>
<sequence length="212" mass="24695">MNVSTSTQIPNIVLVVEEYFDNTGKHLDEILHEETNSQISNTNEPQEMPLRKSQRVRKSAISDDYVVYLQESDFDIALNKDPVSFSQAIESNESEKWIDAMKEDLKSMEYNKIRTRPDISFAVGMLGRYQSNPGIDHWKAAKKVLRYLKEMKDYMLIYRRSKLLEVVGYSDSDFTGYIDTRKSTFGYLFQFAEGAISWRVPNSLSLLHPRWK</sequence>
<protein>
    <recommendedName>
        <fullName evidence="2">Retrovirus-related Pol polyprotein from transposon TNT 1-94</fullName>
    </recommendedName>
</protein>